<dbReference type="PANTHER" id="PTHR46599">
    <property type="entry name" value="PIGGYBAC TRANSPOSABLE ELEMENT-DERIVED PROTEIN 4"/>
    <property type="match status" value="1"/>
</dbReference>
<dbReference type="OrthoDB" id="108269at2759"/>
<dbReference type="InterPro" id="IPR029526">
    <property type="entry name" value="PGBD"/>
</dbReference>
<evidence type="ECO:0000313" key="4">
    <source>
        <dbReference type="Proteomes" id="UP001165121"/>
    </source>
</evidence>
<sequence>MMENTNTVAGGGGAHRRVLDTDARMQPSQAPLERTALPAIAALMDSTARRLLRNGTPPTSSNGISPSSEGRLDDTEDAQSLHLSMIQSGNVNYRSLHGSATAVVRRNLCKINEVETIDIEDDVAALEEGMEESNSPTDLPTSLAEVEAINSMCFDPTAHCEEPADLFQHADGSTTTRLRPKFKHLFEHSASASFFAYIPVSFWQQVVGETNSYARAHGIKLKTCFSLEKIMKFIGVLLYMSLVNKGEYSNYGGQQVEDTIFGGNTMDLVEHLVSVDRYTVAASWYDSSIVTVVSNADASTQSTVTRQVRSENVTFNAPTCIREYNKNMQGVDRLDQTRGRFSLSDGHSFKKWYKKLGLALIDVARANAYFTRKLALNGGDDRDFHKTFVAQYSSALISGKWKETPSECRMFYTDGGGVGHVTEEVSPSSAVWVAQSRDSESNAGIPQNRCSAVASKQMYSEKHRKRQQCVICRWEDRYATEVTDVCVLHGVCLCQHVSVTTEPFTCVNPTWTCWEKYHRFYLPRKLLSAKGNVRTSCELYKMKLQAQANQGAKPQDADTNTAPMEGRDDPGARPSVVRMIAL</sequence>
<dbReference type="AlphaFoldDB" id="A0A9W6U1Y8"/>
<evidence type="ECO:0000259" key="2">
    <source>
        <dbReference type="Pfam" id="PF13843"/>
    </source>
</evidence>
<feature type="compositionally biased region" description="Polar residues" evidence="1">
    <location>
        <begin position="548"/>
        <end position="562"/>
    </location>
</feature>
<dbReference type="Pfam" id="PF13843">
    <property type="entry name" value="DDE_Tnp_1_7"/>
    <property type="match status" value="1"/>
</dbReference>
<feature type="region of interest" description="Disordered" evidence="1">
    <location>
        <begin position="548"/>
        <end position="574"/>
    </location>
</feature>
<comment type="caution">
    <text evidence="3">The sequence shown here is derived from an EMBL/GenBank/DDBJ whole genome shotgun (WGS) entry which is preliminary data.</text>
</comment>
<dbReference type="Proteomes" id="UP001165121">
    <property type="component" value="Unassembled WGS sequence"/>
</dbReference>
<feature type="domain" description="PiggyBac transposable element-derived protein" evidence="2">
    <location>
        <begin position="276"/>
        <end position="369"/>
    </location>
</feature>
<reference evidence="3" key="1">
    <citation type="submission" date="2023-04" db="EMBL/GenBank/DDBJ databases">
        <title>Phytophthora fragariaefolia NBRC 109709.</title>
        <authorList>
            <person name="Ichikawa N."/>
            <person name="Sato H."/>
            <person name="Tonouchi N."/>
        </authorList>
    </citation>
    <scope>NUCLEOTIDE SEQUENCE</scope>
    <source>
        <strain evidence="3">NBRC 109709</strain>
    </source>
</reference>
<proteinExistence type="predicted"/>
<keyword evidence="4" id="KW-1185">Reference proteome</keyword>
<gene>
    <name evidence="3" type="ORF">Pfra01_000407600</name>
</gene>
<organism evidence="3 4">
    <name type="scientific">Phytophthora fragariaefolia</name>
    <dbReference type="NCBI Taxonomy" id="1490495"/>
    <lineage>
        <taxon>Eukaryota</taxon>
        <taxon>Sar</taxon>
        <taxon>Stramenopiles</taxon>
        <taxon>Oomycota</taxon>
        <taxon>Peronosporomycetes</taxon>
        <taxon>Peronosporales</taxon>
        <taxon>Peronosporaceae</taxon>
        <taxon>Phytophthora</taxon>
    </lineage>
</organism>
<dbReference type="EMBL" id="BSXT01000320">
    <property type="protein sequence ID" value="GMF24349.1"/>
    <property type="molecule type" value="Genomic_DNA"/>
</dbReference>
<evidence type="ECO:0000256" key="1">
    <source>
        <dbReference type="SAM" id="MobiDB-lite"/>
    </source>
</evidence>
<feature type="region of interest" description="Disordered" evidence="1">
    <location>
        <begin position="52"/>
        <end position="75"/>
    </location>
</feature>
<protein>
    <submittedName>
        <fullName evidence="3">Unnamed protein product</fullName>
    </submittedName>
</protein>
<accession>A0A9W6U1Y8</accession>
<dbReference type="PANTHER" id="PTHR46599:SF3">
    <property type="entry name" value="PIGGYBAC TRANSPOSABLE ELEMENT-DERIVED PROTEIN 4"/>
    <property type="match status" value="1"/>
</dbReference>
<feature type="compositionally biased region" description="Polar residues" evidence="1">
    <location>
        <begin position="56"/>
        <end position="68"/>
    </location>
</feature>
<name>A0A9W6U1Y8_9STRA</name>
<evidence type="ECO:0000313" key="3">
    <source>
        <dbReference type="EMBL" id="GMF24349.1"/>
    </source>
</evidence>